<feature type="domain" description="TonB-dependent receptor-like beta-barrel" evidence="15">
    <location>
        <begin position="285"/>
        <end position="703"/>
    </location>
</feature>
<dbReference type="STRING" id="1280946.HY29_16645"/>
<evidence type="ECO:0000256" key="14">
    <source>
        <dbReference type="SAM" id="SignalP"/>
    </source>
</evidence>
<dbReference type="GO" id="GO:0006826">
    <property type="term" value="P:iron ion transport"/>
    <property type="evidence" value="ECO:0007669"/>
    <property type="project" value="UniProtKB-KW"/>
</dbReference>
<evidence type="ECO:0000256" key="1">
    <source>
        <dbReference type="ARBA" id="ARBA00004571"/>
    </source>
</evidence>
<feature type="short sequence motif" description="TonB box" evidence="12">
    <location>
        <begin position="49"/>
        <end position="55"/>
    </location>
</feature>
<sequence length="739" mass="80519">MTDLTKRLLATVAIVPAAFFATSFCVAAAQESSASAKSSDADQRYVLNSVTVTASKREEDILDAPYSISAVTGEDLERVGANEYRDYLTTVPGVALVETGIGSNNVIIRGLATAAGGSTLSGTVVTYFDEVALNDGTGAIEVEPVDIERIEILRGPQGTYYGAGSIGGTLRIIPNRPQLDDYSALLVATASSVNGADDLGSNLTATVNLPIVEGKAAVRGSLYRRDEPDYVDNLQMGEKVGGGTVSGGRLALSLEPTEQMDILFQVISQSTEADGQRIREPFENRGNAQRRRGDEFGDTDFDLYNLNVGYEFDTVRLDSVTAYYETDFKGRRDASLFDGNVQALAGPPGLYGLNSYDLYADDMVKGDVFSQELRLASQTESPVQWLVGAFYRKETSDRARIFTEDALLGKILEIDRDIDTTQWSGFAEANIDLPGAWGLDLGIRYSDYEQDVTVDADSGTQAEKVWTPRFNLRFEPSEDQLYYFQISKGYRLGGFNGAPPNLPGVNVPNEEQYYSYTSDSLWNYEVGTKQVFAGGRGNLSGAVFFADWTDIPIYLTLAGGAYTPLVNFGSATSKGGEAEFSYLLKQGLTVSLNGSYVKTKLDGTTGYKSQRLPASPEVMLNLALAYERPLQNGWTMYANGNANYVGSYKSHLYEEFRDNVIANQLDTRFGVTEDKEVGDYTVVNARVGIQSDSWDFSVFAKNLFDDDTATLSNAFSYAGAPAESFVMPQTFGVSLKRSF</sequence>
<dbReference type="InterPro" id="IPR012910">
    <property type="entry name" value="Plug_dom"/>
</dbReference>
<dbReference type="PROSITE" id="PS52016">
    <property type="entry name" value="TONB_DEPENDENT_REC_3"/>
    <property type="match status" value="1"/>
</dbReference>
<evidence type="ECO:0000259" key="16">
    <source>
        <dbReference type="Pfam" id="PF07715"/>
    </source>
</evidence>
<dbReference type="InterPro" id="IPR036942">
    <property type="entry name" value="Beta-barrel_TonB_sf"/>
</dbReference>
<dbReference type="Proteomes" id="UP000027037">
    <property type="component" value="Unassembled WGS sequence"/>
</dbReference>
<keyword evidence="10 11" id="KW-0998">Cell outer membrane</keyword>
<dbReference type="GO" id="GO:0009279">
    <property type="term" value="C:cell outer membrane"/>
    <property type="evidence" value="ECO:0007669"/>
    <property type="project" value="UniProtKB-SubCell"/>
</dbReference>
<evidence type="ECO:0000256" key="5">
    <source>
        <dbReference type="ARBA" id="ARBA00022692"/>
    </source>
</evidence>
<comment type="subcellular location">
    <subcellularLocation>
        <location evidence="1 11">Cell outer membrane</location>
        <topology evidence="1 11">Multi-pass membrane protein</topology>
    </subcellularLocation>
</comment>
<evidence type="ECO:0000256" key="13">
    <source>
        <dbReference type="RuleBase" id="RU003357"/>
    </source>
</evidence>
<dbReference type="OrthoDB" id="7313036at2"/>
<feature type="chain" id="PRO_5001618041" description="TonB-denpendent receptor" evidence="14">
    <location>
        <begin position="29"/>
        <end position="739"/>
    </location>
</feature>
<proteinExistence type="inferred from homology"/>
<feature type="signal peptide" evidence="14">
    <location>
        <begin position="1"/>
        <end position="28"/>
    </location>
</feature>
<keyword evidence="4" id="KW-0410">Iron transport</keyword>
<dbReference type="AlphaFoldDB" id="A0A062U5U2"/>
<dbReference type="PANTHER" id="PTHR32552:SF81">
    <property type="entry name" value="TONB-DEPENDENT OUTER MEMBRANE RECEPTOR"/>
    <property type="match status" value="1"/>
</dbReference>
<dbReference type="SUPFAM" id="SSF56935">
    <property type="entry name" value="Porins"/>
    <property type="match status" value="1"/>
</dbReference>
<keyword evidence="8 12" id="KW-0798">TonB box</keyword>
<dbReference type="PATRIC" id="fig|1280946.3.peg.2487"/>
<comment type="caution">
    <text evidence="17">The sequence shown here is derived from an EMBL/GenBank/DDBJ whole genome shotgun (WGS) entry which is preliminary data.</text>
</comment>
<evidence type="ECO:0000256" key="8">
    <source>
        <dbReference type="ARBA" id="ARBA00023077"/>
    </source>
</evidence>
<evidence type="ECO:0000256" key="7">
    <source>
        <dbReference type="ARBA" id="ARBA00023065"/>
    </source>
</evidence>
<evidence type="ECO:0000256" key="12">
    <source>
        <dbReference type="PROSITE-ProRule" id="PRU10143"/>
    </source>
</evidence>
<evidence type="ECO:0000256" key="2">
    <source>
        <dbReference type="ARBA" id="ARBA00022448"/>
    </source>
</evidence>
<dbReference type="InterPro" id="IPR039426">
    <property type="entry name" value="TonB-dep_rcpt-like"/>
</dbReference>
<evidence type="ECO:0000256" key="10">
    <source>
        <dbReference type="ARBA" id="ARBA00023237"/>
    </source>
</evidence>
<evidence type="ECO:0000256" key="4">
    <source>
        <dbReference type="ARBA" id="ARBA00022496"/>
    </source>
</evidence>
<keyword evidence="5 11" id="KW-0812">Transmembrane</keyword>
<keyword evidence="6" id="KW-0408">Iron</keyword>
<evidence type="ECO:0000256" key="11">
    <source>
        <dbReference type="PROSITE-ProRule" id="PRU01360"/>
    </source>
</evidence>
<evidence type="ECO:0000313" key="17">
    <source>
        <dbReference type="EMBL" id="KCZ53647.1"/>
    </source>
</evidence>
<name>A0A062U5U2_9PROT</name>
<gene>
    <name evidence="17" type="ORF">HY29_16645</name>
</gene>
<dbReference type="Gene3D" id="2.40.170.20">
    <property type="entry name" value="TonB-dependent receptor, beta-barrel domain"/>
    <property type="match status" value="1"/>
</dbReference>
<keyword evidence="2 11" id="KW-0813">Transport</keyword>
<dbReference type="Pfam" id="PF07715">
    <property type="entry name" value="Plug"/>
    <property type="match status" value="1"/>
</dbReference>
<dbReference type="RefSeq" id="WP_034797414.1">
    <property type="nucleotide sequence ID" value="NZ_AWFF01000049.1"/>
</dbReference>
<protein>
    <recommendedName>
        <fullName evidence="19">TonB-denpendent receptor</fullName>
    </recommendedName>
</protein>
<dbReference type="InterPro" id="IPR010916">
    <property type="entry name" value="TonB_box_CS"/>
</dbReference>
<keyword evidence="3 11" id="KW-1134">Transmembrane beta strand</keyword>
<evidence type="ECO:0000256" key="6">
    <source>
        <dbReference type="ARBA" id="ARBA00023004"/>
    </source>
</evidence>
<organism evidence="17 18">
    <name type="scientific">Hyphomonas beringensis</name>
    <dbReference type="NCBI Taxonomy" id="1280946"/>
    <lineage>
        <taxon>Bacteria</taxon>
        <taxon>Pseudomonadati</taxon>
        <taxon>Pseudomonadota</taxon>
        <taxon>Alphaproteobacteria</taxon>
        <taxon>Hyphomonadales</taxon>
        <taxon>Hyphomonadaceae</taxon>
        <taxon>Hyphomonas</taxon>
    </lineage>
</organism>
<keyword evidence="9 11" id="KW-0472">Membrane</keyword>
<evidence type="ECO:0000259" key="15">
    <source>
        <dbReference type="Pfam" id="PF00593"/>
    </source>
</evidence>
<dbReference type="InterPro" id="IPR000531">
    <property type="entry name" value="Beta-barrel_TonB"/>
</dbReference>
<keyword evidence="7" id="KW-0406">Ion transport</keyword>
<evidence type="ECO:0000256" key="9">
    <source>
        <dbReference type="ARBA" id="ARBA00023136"/>
    </source>
</evidence>
<feature type="domain" description="TonB-dependent receptor plug" evidence="16">
    <location>
        <begin position="61"/>
        <end position="169"/>
    </location>
</feature>
<dbReference type="eggNOG" id="COG4773">
    <property type="taxonomic scope" value="Bacteria"/>
</dbReference>
<evidence type="ECO:0000256" key="3">
    <source>
        <dbReference type="ARBA" id="ARBA00022452"/>
    </source>
</evidence>
<comment type="similarity">
    <text evidence="11 13">Belongs to the TonB-dependent receptor family.</text>
</comment>
<keyword evidence="18" id="KW-1185">Reference proteome</keyword>
<keyword evidence="14" id="KW-0732">Signal</keyword>
<dbReference type="Pfam" id="PF00593">
    <property type="entry name" value="TonB_dep_Rec_b-barrel"/>
    <property type="match status" value="1"/>
</dbReference>
<dbReference type="EMBL" id="AWFF01000049">
    <property type="protein sequence ID" value="KCZ53647.1"/>
    <property type="molecule type" value="Genomic_DNA"/>
</dbReference>
<dbReference type="PROSITE" id="PS00430">
    <property type="entry name" value="TONB_DEPENDENT_REC_1"/>
    <property type="match status" value="1"/>
</dbReference>
<accession>A0A062U5U2</accession>
<reference evidence="17 18" key="1">
    <citation type="journal article" date="2014" name="Antonie Van Leeuwenhoek">
        <title>Hyphomonas beringensis sp. nov. and Hyphomonas chukchiensis sp. nov., isolated from surface seawater of the Bering Sea and Chukchi Sea.</title>
        <authorList>
            <person name="Li C."/>
            <person name="Lai Q."/>
            <person name="Li G."/>
            <person name="Dong C."/>
            <person name="Wang J."/>
            <person name="Liao Y."/>
            <person name="Shao Z."/>
        </authorList>
    </citation>
    <scope>NUCLEOTIDE SEQUENCE [LARGE SCALE GENOMIC DNA]</scope>
    <source>
        <strain evidence="17 18">25B14_1</strain>
    </source>
</reference>
<dbReference type="PANTHER" id="PTHR32552">
    <property type="entry name" value="FERRICHROME IRON RECEPTOR-RELATED"/>
    <property type="match status" value="1"/>
</dbReference>
<evidence type="ECO:0000313" key="18">
    <source>
        <dbReference type="Proteomes" id="UP000027037"/>
    </source>
</evidence>
<evidence type="ECO:0008006" key="19">
    <source>
        <dbReference type="Google" id="ProtNLM"/>
    </source>
</evidence>